<gene>
    <name evidence="2" type="ORF">CH367_01805</name>
</gene>
<dbReference type="RefSeq" id="WP_100760790.1">
    <property type="nucleotide sequence ID" value="NZ_NPDS01000001.1"/>
</dbReference>
<keyword evidence="3" id="KW-1185">Reference proteome</keyword>
<dbReference type="EMBL" id="NPDS01000001">
    <property type="protein sequence ID" value="PJZ58803.1"/>
    <property type="molecule type" value="Genomic_DNA"/>
</dbReference>
<keyword evidence="2" id="KW-0326">Glycosidase</keyword>
<feature type="signal peptide" evidence="1">
    <location>
        <begin position="1"/>
        <end position="22"/>
    </location>
</feature>
<keyword evidence="2" id="KW-0858">Xylan degradation</keyword>
<organism evidence="2 3">
    <name type="scientific">Leptospira barantonii</name>
    <dbReference type="NCBI Taxonomy" id="2023184"/>
    <lineage>
        <taxon>Bacteria</taxon>
        <taxon>Pseudomonadati</taxon>
        <taxon>Spirochaetota</taxon>
        <taxon>Spirochaetia</taxon>
        <taxon>Leptospirales</taxon>
        <taxon>Leptospiraceae</taxon>
        <taxon>Leptospira</taxon>
    </lineage>
</organism>
<sequence>MKRVLCTSFLFFVCTFASNCFLNPLSQLVTETIFPTQEVCKDCDAQRAIALAAVFQPQANGIKAFGFDLSASFSTYCKAGICAGGITEKQPNSTVTIAVPSATDVTSLKPTFLIPENSKLEVSGTAQVSGTSVQNFTNPVVYKFTDENGNSQSYTVTVVPAASQDKVNGTVIIGGQYIWTKCSYGQVWRPGFNDCMGKGTEADNYGANLDVVFCDTDDNACGPYGKTEFSNACYDMQTTLAPPELASLPFVMRPGGFDPTNLLTSCSPYSKGTFCTTVSQYQCPSNASTDSTINTTLFPQTVNGYYWTFTPSGCTSATMQVIQFGGKSETITHTKSSKGKAIRCMYDLFS</sequence>
<protein>
    <submittedName>
        <fullName evidence="2">Glycoside hydrolase xylanase</fullName>
    </submittedName>
</protein>
<name>A0ABX4NUQ9_9LEPT</name>
<keyword evidence="1" id="KW-0732">Signal</keyword>
<feature type="chain" id="PRO_5046051048" evidence="1">
    <location>
        <begin position="23"/>
        <end position="350"/>
    </location>
</feature>
<reference evidence="2 3" key="1">
    <citation type="submission" date="2017-07" db="EMBL/GenBank/DDBJ databases">
        <title>Leptospira spp. isolated from tropical soils.</title>
        <authorList>
            <person name="Thibeaux R."/>
            <person name="Iraola G."/>
            <person name="Ferres I."/>
            <person name="Bierque E."/>
            <person name="Girault D."/>
            <person name="Soupe-Gilbert M.-E."/>
            <person name="Picardeau M."/>
            <person name="Goarant C."/>
        </authorList>
    </citation>
    <scope>NUCLEOTIDE SEQUENCE [LARGE SCALE GENOMIC DNA]</scope>
    <source>
        <strain evidence="2 3">FH4-C-A1</strain>
    </source>
</reference>
<evidence type="ECO:0000256" key="1">
    <source>
        <dbReference type="SAM" id="SignalP"/>
    </source>
</evidence>
<keyword evidence="2" id="KW-0378">Hydrolase</keyword>
<dbReference type="Gene3D" id="2.60.40.2340">
    <property type="match status" value="1"/>
</dbReference>
<evidence type="ECO:0000313" key="3">
    <source>
        <dbReference type="Proteomes" id="UP000231879"/>
    </source>
</evidence>
<keyword evidence="2" id="KW-0119">Carbohydrate metabolism</keyword>
<proteinExistence type="predicted"/>
<evidence type="ECO:0000313" key="2">
    <source>
        <dbReference type="EMBL" id="PJZ58803.1"/>
    </source>
</evidence>
<accession>A0ABX4NUQ9</accession>
<dbReference type="Proteomes" id="UP000231879">
    <property type="component" value="Unassembled WGS sequence"/>
</dbReference>
<dbReference type="GO" id="GO:0016798">
    <property type="term" value="F:hydrolase activity, acting on glycosyl bonds"/>
    <property type="evidence" value="ECO:0007669"/>
    <property type="project" value="UniProtKB-KW"/>
</dbReference>
<keyword evidence="2" id="KW-0624">Polysaccharide degradation</keyword>
<dbReference type="GO" id="GO:0045493">
    <property type="term" value="P:xylan catabolic process"/>
    <property type="evidence" value="ECO:0007669"/>
    <property type="project" value="UniProtKB-KW"/>
</dbReference>
<comment type="caution">
    <text evidence="2">The sequence shown here is derived from an EMBL/GenBank/DDBJ whole genome shotgun (WGS) entry which is preliminary data.</text>
</comment>